<evidence type="ECO:0000313" key="1">
    <source>
        <dbReference type="EMBL" id="ODS09754.1"/>
    </source>
</evidence>
<sequence>MLQFTLSTPKGKKANQYDYWLVDGRKNWSCVKGRVAKELNVPDGTPIRLHVGKFQTFGAEHVYHPKRRITIDNILKKAPDTSQRFQEILLSKTQAPEYVWLKLQQSGTCYSTEGDDKTQLVLQRAPSGWMFMSINRRVPDDIYLSIITLYPKQSSNIDGINIGRYLGEWTNL</sequence>
<accession>A0A1E3WIZ6</accession>
<reference evidence="1 2" key="1">
    <citation type="submission" date="2016-08" db="EMBL/GenBank/DDBJ databases">
        <title>Genome sequencing of Vibrio scophthalmi strain FP3289, an isolated from Paralichthys olivaceus.</title>
        <authorList>
            <person name="Han H.-J."/>
        </authorList>
    </citation>
    <scope>NUCLEOTIDE SEQUENCE [LARGE SCALE GENOMIC DNA]</scope>
    <source>
        <strain evidence="1 2">FP3289</strain>
    </source>
</reference>
<gene>
    <name evidence="1" type="ORF">VSF3289_03216</name>
</gene>
<name>A0A1E3WIZ6_9VIBR</name>
<proteinExistence type="predicted"/>
<dbReference type="AlphaFoldDB" id="A0A1E3WIZ6"/>
<dbReference type="PATRIC" id="fig|45658.8.peg.3161"/>
<dbReference type="RefSeq" id="WP_069447404.1">
    <property type="nucleotide sequence ID" value="NZ_MDCJ01000003.1"/>
</dbReference>
<comment type="caution">
    <text evidence="1">The sequence shown here is derived from an EMBL/GenBank/DDBJ whole genome shotgun (WGS) entry which is preliminary data.</text>
</comment>
<evidence type="ECO:0000313" key="2">
    <source>
        <dbReference type="Proteomes" id="UP000095131"/>
    </source>
</evidence>
<dbReference type="OrthoDB" id="9182200at2"/>
<organism evidence="1 2">
    <name type="scientific">Vibrio scophthalmi</name>
    <dbReference type="NCBI Taxonomy" id="45658"/>
    <lineage>
        <taxon>Bacteria</taxon>
        <taxon>Pseudomonadati</taxon>
        <taxon>Pseudomonadota</taxon>
        <taxon>Gammaproteobacteria</taxon>
        <taxon>Vibrionales</taxon>
        <taxon>Vibrionaceae</taxon>
        <taxon>Vibrio</taxon>
    </lineage>
</organism>
<protein>
    <submittedName>
        <fullName evidence="1">Uncharacterized protein</fullName>
    </submittedName>
</protein>
<dbReference type="Proteomes" id="UP000095131">
    <property type="component" value="Unassembled WGS sequence"/>
</dbReference>
<dbReference type="EMBL" id="MDCJ01000003">
    <property type="protein sequence ID" value="ODS09754.1"/>
    <property type="molecule type" value="Genomic_DNA"/>
</dbReference>